<dbReference type="RefSeq" id="XP_013855915.1">
    <property type="nucleotide sequence ID" value="XM_014000461.1"/>
</dbReference>
<evidence type="ECO:0000313" key="3">
    <source>
        <dbReference type="RefSeq" id="XP_013855915.1"/>
    </source>
</evidence>
<reference evidence="3" key="1">
    <citation type="submission" date="2025-08" db="UniProtKB">
        <authorList>
            <consortium name="RefSeq"/>
        </authorList>
    </citation>
    <scope>IDENTIFICATION</scope>
</reference>
<proteinExistence type="predicted"/>
<dbReference type="InterPro" id="IPR025476">
    <property type="entry name" value="Helitron_helicase-like"/>
</dbReference>
<accession>A0A2I4AK75</accession>
<evidence type="ECO:0000313" key="2">
    <source>
        <dbReference type="Proteomes" id="UP000192220"/>
    </source>
</evidence>
<dbReference type="KEGG" id="alim:106511716"/>
<gene>
    <name evidence="3" type="primary">LOC106511716</name>
</gene>
<organism evidence="2 3">
    <name type="scientific">Austrofundulus limnaeus</name>
    <name type="common">Annual killifish</name>
    <dbReference type="NCBI Taxonomy" id="52670"/>
    <lineage>
        <taxon>Eukaryota</taxon>
        <taxon>Metazoa</taxon>
        <taxon>Chordata</taxon>
        <taxon>Craniata</taxon>
        <taxon>Vertebrata</taxon>
        <taxon>Euteleostomi</taxon>
        <taxon>Actinopterygii</taxon>
        <taxon>Neopterygii</taxon>
        <taxon>Teleostei</taxon>
        <taxon>Neoteleostei</taxon>
        <taxon>Acanthomorphata</taxon>
        <taxon>Ovalentaria</taxon>
        <taxon>Atherinomorphae</taxon>
        <taxon>Cyprinodontiformes</taxon>
        <taxon>Rivulidae</taxon>
        <taxon>Austrofundulus</taxon>
    </lineage>
</organism>
<evidence type="ECO:0000259" key="1">
    <source>
        <dbReference type="Pfam" id="PF14214"/>
    </source>
</evidence>
<dbReference type="InParanoid" id="A0A2I4AK75"/>
<feature type="non-terminal residue" evidence="3">
    <location>
        <position position="405"/>
    </location>
</feature>
<dbReference type="Proteomes" id="UP000192220">
    <property type="component" value="Unplaced"/>
</dbReference>
<keyword evidence="2" id="KW-1185">Reference proteome</keyword>
<dbReference type="STRING" id="52670.A0A2I4AK75"/>
<name>A0A2I4AK75_AUSLI</name>
<dbReference type="GeneID" id="106511716"/>
<sequence>MLAFNDNVYCVAPAEGNNPVSFFRTPKLEAMAFPVQFPTGQNTLDEQRCIKVTPSTYFKSRLFNVDDRFARDTNYLFFAQFVTEIHLAKSSMTVQLRKGKTQTKDGRQITSGMLQNKQEVERLVRNKDATRFMQPLRGTPAYWEKTTKDLFAMVRQLGTPTFFCTFSAAEMRWPEVITAIKRQQGEEVDFEGLNWSEKCDILRSNPVTAMRMFDKRVEALFRDLLFSPAQPLGEIADYFYRVEFQHRGSPHIHGLIWLKGKVPVVDEDDDQTVCDFVDRYISAQLPDPDREPELHKKVSEVQKHSRNHTRTCFKSVNSGCRFGFPKPPCRRTMISRPAENQDTEAIKEKLRPVMELLNEPEAASMTLQQILSRCNLTMEEYEQCLQCMNKKTAIIMKRTEAIKEK</sequence>
<dbReference type="OrthoDB" id="8436489at2759"/>
<protein>
    <submittedName>
        <fullName evidence="3">Uncharacterized protein LOC106511716</fullName>
    </submittedName>
</protein>
<dbReference type="AlphaFoldDB" id="A0A2I4AK75"/>
<dbReference type="Pfam" id="PF14214">
    <property type="entry name" value="Helitron_like_N"/>
    <property type="match status" value="1"/>
</dbReference>
<feature type="domain" description="Helitron helicase-like" evidence="1">
    <location>
        <begin position="57"/>
        <end position="256"/>
    </location>
</feature>